<dbReference type="PROSITE" id="PS00674">
    <property type="entry name" value="AAA"/>
    <property type="match status" value="1"/>
</dbReference>
<keyword evidence="1" id="KW-0547">Nucleotide-binding</keyword>
<feature type="domain" description="AAA+ ATPase" evidence="3">
    <location>
        <begin position="247"/>
        <end position="370"/>
    </location>
</feature>
<evidence type="ECO:0000256" key="1">
    <source>
        <dbReference type="ARBA" id="ARBA00022741"/>
    </source>
</evidence>
<dbReference type="SUPFAM" id="SSF50692">
    <property type="entry name" value="ADC-like"/>
    <property type="match status" value="1"/>
</dbReference>
<dbReference type="OrthoDB" id="27435at2759"/>
<dbReference type="EMBL" id="PDXF01000001">
    <property type="protein sequence ID" value="RYR80143.1"/>
    <property type="molecule type" value="Genomic_DNA"/>
</dbReference>
<reference evidence="4" key="2">
    <citation type="journal article" date="2019" name="bioRxiv">
        <title>Genomics, evolutionary history and diagnostics of the Alternaria alternata species group including apple and Asian pear pathotypes.</title>
        <authorList>
            <person name="Armitage A.D."/>
            <person name="Cockerton H.M."/>
            <person name="Sreenivasaprasad S."/>
            <person name="Woodhall J.W."/>
            <person name="Lane C.R."/>
            <person name="Harrison R.J."/>
            <person name="Clarkson J.P."/>
        </authorList>
    </citation>
    <scope>NUCLEOTIDE SEQUENCE</scope>
    <source>
        <strain evidence="4">FERA 1164</strain>
        <strain evidence="5">FERA 635</strain>
    </source>
</reference>
<dbReference type="InterPro" id="IPR009010">
    <property type="entry name" value="Asp_de-COase-like_dom_sf"/>
</dbReference>
<feature type="domain" description="AAA+ ATPase" evidence="3">
    <location>
        <begin position="509"/>
        <end position="644"/>
    </location>
</feature>
<dbReference type="InterPro" id="IPR003960">
    <property type="entry name" value="ATPase_AAA_CS"/>
</dbReference>
<dbReference type="Gene3D" id="3.40.50.300">
    <property type="entry name" value="P-loop containing nucleotide triphosphate hydrolases"/>
    <property type="match status" value="2"/>
</dbReference>
<gene>
    <name evidence="4" type="ORF">AA0115_g132</name>
    <name evidence="5" type="ORF">AA0119_g258</name>
</gene>
<dbReference type="InterPro" id="IPR027417">
    <property type="entry name" value="P-loop_NTPase"/>
</dbReference>
<reference evidence="4" key="1">
    <citation type="submission" date="2017-10" db="EMBL/GenBank/DDBJ databases">
        <authorList>
            <person name="Armitage A.D."/>
            <person name="Barbara D.J."/>
            <person name="Woodhall J.W."/>
            <person name="Sreenivasaprasad S."/>
            <person name="Lane C.R."/>
            <person name="Clarkson J.P."/>
            <person name="Harrison R.J."/>
        </authorList>
    </citation>
    <scope>NUCLEOTIDE SEQUENCE</scope>
    <source>
        <strain evidence="4">FERA 1164</strain>
        <strain evidence="5">FERA 635</strain>
    </source>
</reference>
<protein>
    <recommendedName>
        <fullName evidence="3">AAA+ ATPase domain-containing protein</fullName>
    </recommendedName>
</protein>
<proteinExistence type="predicted"/>
<dbReference type="PANTHER" id="PTHR23077">
    <property type="entry name" value="AAA-FAMILY ATPASE"/>
    <property type="match status" value="1"/>
</dbReference>
<sequence>MSPATSYTLRPLERNPPSIPGNALEGGAFRVHLSQKELKALGLVNGDCIRLSTAAGFKGHGVAWLASQTNPGNKPIAKVTDLLREQYNLSLNDPVFIEKVDSWKPLKSIEIDLADAQNQIAKFSSNEQLLYWLRHTLAVDSDIILPGCSFPVQQKSFKQKSHKMRVTVQNIDPHPTEKHAVYFDELITQVTTTGGVPIQQAPRAPTQNFQVRFDGIGGLSSHFATINKRLSYLTKTLPHQRDLRLCGPTSFLLHGPEGTGKSLLLERLAECPWQEVYRVDPDTQPKAQAKAISEAFEDARENQPSLILMDNLDRFLDKADALVNKLRTELAKLGGSQVVVAAAARSIYDIDTSLRSPSAFKTKLELFPPNAKQREDILRQILGTTSRLGDLDFTALAERTHGFVGRDIHDLCLLARDQREQQIDESISEEEKTTFGEKLEQTDYVRQEDFDAVFGEVQPTVLKDSILEVPKVRWTDIAGLDHVRAVLEAITIRPFKYPDLDIKFGGPQSRKGVLLYGPPGCAKTLIAQAVATESKQNFLAVKGSELIKMYVGESERAIRDVFRRARAAKPCIIFFDEIDSIGKSREKTQDSGLNVVTTLLNEMDGIEALKDVFIIGATNRPDILDSALIRTGRFDAHIHIGLPTEEARKQILQIHTRKRPLAEDVDLDVVAKRTEGSSGADLSGLCAVAIELAITEYTEDPSREAKVHMRHFEQALQQHVPHTITAEAERYKNWRPGKSLSED</sequence>
<evidence type="ECO:0000313" key="7">
    <source>
        <dbReference type="Proteomes" id="UP000293195"/>
    </source>
</evidence>
<dbReference type="Gene3D" id="1.10.8.60">
    <property type="match status" value="2"/>
</dbReference>
<dbReference type="InterPro" id="IPR003593">
    <property type="entry name" value="AAA+_ATPase"/>
</dbReference>
<organism evidence="4 6">
    <name type="scientific">Alternaria tenuissima</name>
    <dbReference type="NCBI Taxonomy" id="119927"/>
    <lineage>
        <taxon>Eukaryota</taxon>
        <taxon>Fungi</taxon>
        <taxon>Dikarya</taxon>
        <taxon>Ascomycota</taxon>
        <taxon>Pezizomycotina</taxon>
        <taxon>Dothideomycetes</taxon>
        <taxon>Pleosporomycetidae</taxon>
        <taxon>Pleosporales</taxon>
        <taxon>Pleosporineae</taxon>
        <taxon>Pleosporaceae</taxon>
        <taxon>Alternaria</taxon>
        <taxon>Alternaria sect. Alternaria</taxon>
        <taxon>Alternaria alternata complex</taxon>
    </lineage>
</organism>
<accession>A0A4Q4RQ48</accession>
<dbReference type="Proteomes" id="UP000292340">
    <property type="component" value="Unassembled WGS sequence"/>
</dbReference>
<dbReference type="GO" id="GO:0005524">
    <property type="term" value="F:ATP binding"/>
    <property type="evidence" value="ECO:0007669"/>
    <property type="project" value="UniProtKB-KW"/>
</dbReference>
<dbReference type="InterPro" id="IPR050168">
    <property type="entry name" value="AAA_ATPase_domain"/>
</dbReference>
<dbReference type="Pfam" id="PF17862">
    <property type="entry name" value="AAA_lid_3"/>
    <property type="match status" value="1"/>
</dbReference>
<dbReference type="FunFam" id="1.10.8.60:FF:000178">
    <property type="entry name" value="CDC48/VCP homolog, AAA superfamily"/>
    <property type="match status" value="1"/>
</dbReference>
<name>A0A4Q4RQ48_9PLEO</name>
<evidence type="ECO:0000256" key="2">
    <source>
        <dbReference type="ARBA" id="ARBA00022840"/>
    </source>
</evidence>
<dbReference type="FunFam" id="3.40.50.300:FF:002219">
    <property type="entry name" value="Transitional endoplasmic reticulum ATPase"/>
    <property type="match status" value="1"/>
</dbReference>
<dbReference type="Pfam" id="PF00004">
    <property type="entry name" value="AAA"/>
    <property type="match status" value="2"/>
</dbReference>
<dbReference type="InterPro" id="IPR041569">
    <property type="entry name" value="AAA_lid_3"/>
</dbReference>
<dbReference type="AlphaFoldDB" id="A0A4Q4RQ48"/>
<evidence type="ECO:0000313" key="6">
    <source>
        <dbReference type="Proteomes" id="UP000292340"/>
    </source>
</evidence>
<dbReference type="PANTHER" id="PTHR23077:SF27">
    <property type="entry name" value="ATPASE FAMILY GENE 2 PROTEIN HOMOLOG A"/>
    <property type="match status" value="1"/>
</dbReference>
<comment type="caution">
    <text evidence="4">The sequence shown here is derived from an EMBL/GenBank/DDBJ whole genome shotgun (WGS) entry which is preliminary data.</text>
</comment>
<dbReference type="SMART" id="SM00382">
    <property type="entry name" value="AAA"/>
    <property type="match status" value="2"/>
</dbReference>
<dbReference type="InterPro" id="IPR003959">
    <property type="entry name" value="ATPase_AAA_core"/>
</dbReference>
<keyword evidence="7" id="KW-1185">Reference proteome</keyword>
<keyword evidence="2" id="KW-0067">ATP-binding</keyword>
<dbReference type="SUPFAM" id="SSF52540">
    <property type="entry name" value="P-loop containing nucleoside triphosphate hydrolases"/>
    <property type="match status" value="2"/>
</dbReference>
<dbReference type="EMBL" id="PDXB01000001">
    <property type="protein sequence ID" value="RYN38156.1"/>
    <property type="molecule type" value="Genomic_DNA"/>
</dbReference>
<evidence type="ECO:0000313" key="5">
    <source>
        <dbReference type="EMBL" id="RYR80143.1"/>
    </source>
</evidence>
<evidence type="ECO:0000259" key="3">
    <source>
        <dbReference type="SMART" id="SM00382"/>
    </source>
</evidence>
<dbReference type="GO" id="GO:0005737">
    <property type="term" value="C:cytoplasm"/>
    <property type="evidence" value="ECO:0007669"/>
    <property type="project" value="TreeGrafter"/>
</dbReference>
<evidence type="ECO:0000313" key="4">
    <source>
        <dbReference type="EMBL" id="RYN38156.1"/>
    </source>
</evidence>
<dbReference type="Proteomes" id="UP000293195">
    <property type="component" value="Unassembled WGS sequence"/>
</dbReference>
<dbReference type="GO" id="GO:0016887">
    <property type="term" value="F:ATP hydrolysis activity"/>
    <property type="evidence" value="ECO:0007669"/>
    <property type="project" value="InterPro"/>
</dbReference>